<dbReference type="GO" id="GO:0008270">
    <property type="term" value="F:zinc ion binding"/>
    <property type="evidence" value="ECO:0007669"/>
    <property type="project" value="InterPro"/>
</dbReference>
<feature type="domain" description="HNH nuclease" evidence="1">
    <location>
        <begin position="20"/>
        <end position="79"/>
    </location>
</feature>
<sequence length="108" mass="12174">MATHKRSDHNGVHERPYRRNRKRILATQSVCAICGKPVDMTLKSPHPMSATVDHIIPVSKGGHPSAMDNLQLAHWICNRLKSNKLLDYTQQQQAAGSSIKLSCDWKNF</sequence>
<evidence type="ECO:0000313" key="3">
    <source>
        <dbReference type="Proteomes" id="UP000184097"/>
    </source>
</evidence>
<reference evidence="2 3" key="1">
    <citation type="submission" date="2016-12" db="EMBL/GenBank/DDBJ databases">
        <authorList>
            <person name="Song W.-J."/>
            <person name="Kurnit D.M."/>
        </authorList>
    </citation>
    <scope>NUCLEOTIDE SEQUENCE [LARGE SCALE GENOMIC DNA]</scope>
    <source>
        <strain evidence="2 3">DSM 14810</strain>
    </source>
</reference>
<gene>
    <name evidence="2" type="ORF">SAMN02745247_02099</name>
</gene>
<protein>
    <submittedName>
        <fullName evidence="2">HNH endonuclease</fullName>
    </submittedName>
</protein>
<dbReference type="InterPro" id="IPR002711">
    <property type="entry name" value="HNH"/>
</dbReference>
<dbReference type="Proteomes" id="UP000184097">
    <property type="component" value="Unassembled WGS sequence"/>
</dbReference>
<dbReference type="CDD" id="cd00085">
    <property type="entry name" value="HNHc"/>
    <property type="match status" value="1"/>
</dbReference>
<dbReference type="Pfam" id="PF01844">
    <property type="entry name" value="HNH"/>
    <property type="match status" value="1"/>
</dbReference>
<dbReference type="EMBL" id="FRDH01000008">
    <property type="protein sequence ID" value="SHN59732.1"/>
    <property type="molecule type" value="Genomic_DNA"/>
</dbReference>
<dbReference type="Gene3D" id="1.10.30.50">
    <property type="match status" value="1"/>
</dbReference>
<dbReference type="GO" id="GO:0004519">
    <property type="term" value="F:endonuclease activity"/>
    <property type="evidence" value="ECO:0007669"/>
    <property type="project" value="UniProtKB-KW"/>
</dbReference>
<accession>A0A1M7SMN6</accession>
<organism evidence="2 3">
    <name type="scientific">Butyrivibrio hungatei DSM 14810</name>
    <dbReference type="NCBI Taxonomy" id="1121132"/>
    <lineage>
        <taxon>Bacteria</taxon>
        <taxon>Bacillati</taxon>
        <taxon>Bacillota</taxon>
        <taxon>Clostridia</taxon>
        <taxon>Lachnospirales</taxon>
        <taxon>Lachnospiraceae</taxon>
        <taxon>Butyrivibrio</taxon>
    </lineage>
</organism>
<dbReference type="RefSeq" id="WP_072703800.1">
    <property type="nucleotide sequence ID" value="NZ_FRDH01000008.1"/>
</dbReference>
<dbReference type="InterPro" id="IPR003615">
    <property type="entry name" value="HNH_nuc"/>
</dbReference>
<dbReference type="SMART" id="SM00507">
    <property type="entry name" value="HNHc"/>
    <property type="match status" value="1"/>
</dbReference>
<evidence type="ECO:0000313" key="2">
    <source>
        <dbReference type="EMBL" id="SHN59732.1"/>
    </source>
</evidence>
<keyword evidence="2" id="KW-0378">Hydrolase</keyword>
<dbReference type="AlphaFoldDB" id="A0A1M7SMN6"/>
<evidence type="ECO:0000259" key="1">
    <source>
        <dbReference type="SMART" id="SM00507"/>
    </source>
</evidence>
<name>A0A1M7SMN6_9FIRM</name>
<keyword evidence="2" id="KW-0255">Endonuclease</keyword>
<proteinExistence type="predicted"/>
<keyword evidence="2" id="KW-0540">Nuclease</keyword>
<dbReference type="GO" id="GO:0003676">
    <property type="term" value="F:nucleic acid binding"/>
    <property type="evidence" value="ECO:0007669"/>
    <property type="project" value="InterPro"/>
</dbReference>